<comment type="caution">
    <text evidence="1">The sequence shown here is derived from an EMBL/GenBank/DDBJ whole genome shotgun (WGS) entry which is preliminary data.</text>
</comment>
<proteinExistence type="predicted"/>
<dbReference type="Proteomes" id="UP001172083">
    <property type="component" value="Unassembled WGS sequence"/>
</dbReference>
<gene>
    <name evidence="1" type="ORF">QQ020_13590</name>
</gene>
<sequence length="52" mass="5969">MIFTLFLGIIYLPVYHQLRRKGKLILEAMEGGSVTYDPGERNVAKTEGREEQ</sequence>
<protein>
    <submittedName>
        <fullName evidence="1">Uncharacterized protein</fullName>
    </submittedName>
</protein>
<dbReference type="EMBL" id="JAUJEB010000002">
    <property type="protein sequence ID" value="MDN5213094.1"/>
    <property type="molecule type" value="Genomic_DNA"/>
</dbReference>
<organism evidence="1 2">
    <name type="scientific">Agaribacillus aureus</name>
    <dbReference type="NCBI Taxonomy" id="3051825"/>
    <lineage>
        <taxon>Bacteria</taxon>
        <taxon>Pseudomonadati</taxon>
        <taxon>Bacteroidota</taxon>
        <taxon>Cytophagia</taxon>
        <taxon>Cytophagales</taxon>
        <taxon>Splendidivirgaceae</taxon>
        <taxon>Agaribacillus</taxon>
    </lineage>
</organism>
<accession>A0ABT8L5S8</accession>
<keyword evidence="2" id="KW-1185">Reference proteome</keyword>
<evidence type="ECO:0000313" key="2">
    <source>
        <dbReference type="Proteomes" id="UP001172083"/>
    </source>
</evidence>
<evidence type="ECO:0000313" key="1">
    <source>
        <dbReference type="EMBL" id="MDN5213094.1"/>
    </source>
</evidence>
<dbReference type="RefSeq" id="WP_346758434.1">
    <property type="nucleotide sequence ID" value="NZ_JAUJEB010000002.1"/>
</dbReference>
<reference evidence="1" key="1">
    <citation type="submission" date="2023-06" db="EMBL/GenBank/DDBJ databases">
        <title>Genomic of Agaribacillus aureum.</title>
        <authorList>
            <person name="Wang G."/>
        </authorList>
    </citation>
    <scope>NUCLEOTIDE SEQUENCE</scope>
    <source>
        <strain evidence="1">BMA12</strain>
    </source>
</reference>
<name>A0ABT8L5S8_9BACT</name>